<dbReference type="EMBL" id="CAJVPP010014532">
    <property type="protein sequence ID" value="CAG8724424.1"/>
    <property type="molecule type" value="Genomic_DNA"/>
</dbReference>
<name>A0A9N9I8E8_FUNMO</name>
<protein>
    <submittedName>
        <fullName evidence="1">5956_t:CDS:1</fullName>
    </submittedName>
</protein>
<dbReference type="Proteomes" id="UP000789375">
    <property type="component" value="Unassembled WGS sequence"/>
</dbReference>
<sequence>VHIYNFCPGITASLAVEQLLKWPEIAVGYTEIPYWYQPFKAKDL</sequence>
<evidence type="ECO:0000313" key="1">
    <source>
        <dbReference type="EMBL" id="CAG8724424.1"/>
    </source>
</evidence>
<dbReference type="AlphaFoldDB" id="A0A9N9I8E8"/>
<comment type="caution">
    <text evidence="1">The sequence shown here is derived from an EMBL/GenBank/DDBJ whole genome shotgun (WGS) entry which is preliminary data.</text>
</comment>
<organism evidence="1 2">
    <name type="scientific">Funneliformis mosseae</name>
    <name type="common">Endomycorrhizal fungus</name>
    <name type="synonym">Glomus mosseae</name>
    <dbReference type="NCBI Taxonomy" id="27381"/>
    <lineage>
        <taxon>Eukaryota</taxon>
        <taxon>Fungi</taxon>
        <taxon>Fungi incertae sedis</taxon>
        <taxon>Mucoromycota</taxon>
        <taxon>Glomeromycotina</taxon>
        <taxon>Glomeromycetes</taxon>
        <taxon>Glomerales</taxon>
        <taxon>Glomeraceae</taxon>
        <taxon>Funneliformis</taxon>
    </lineage>
</organism>
<reference evidence="1" key="1">
    <citation type="submission" date="2021-06" db="EMBL/GenBank/DDBJ databases">
        <authorList>
            <person name="Kallberg Y."/>
            <person name="Tangrot J."/>
            <person name="Rosling A."/>
        </authorList>
    </citation>
    <scope>NUCLEOTIDE SEQUENCE</scope>
    <source>
        <strain evidence="1">87-6 pot B 2015</strain>
    </source>
</reference>
<accession>A0A9N9I8E8</accession>
<evidence type="ECO:0000313" key="2">
    <source>
        <dbReference type="Proteomes" id="UP000789375"/>
    </source>
</evidence>
<keyword evidence="2" id="KW-1185">Reference proteome</keyword>
<proteinExistence type="predicted"/>
<feature type="non-terminal residue" evidence="1">
    <location>
        <position position="1"/>
    </location>
</feature>
<gene>
    <name evidence="1" type="ORF">FMOSSE_LOCUS15228</name>
</gene>